<feature type="transmembrane region" description="Helical" evidence="5">
    <location>
        <begin position="272"/>
        <end position="295"/>
    </location>
</feature>
<keyword evidence="8" id="KW-1185">Reference proteome</keyword>
<evidence type="ECO:0000256" key="2">
    <source>
        <dbReference type="ARBA" id="ARBA00022692"/>
    </source>
</evidence>
<feature type="transmembrane region" description="Helical" evidence="5">
    <location>
        <begin position="212"/>
        <end position="235"/>
    </location>
</feature>
<dbReference type="GO" id="GO:0008273">
    <property type="term" value="F:calcium, potassium:sodium antiporter activity"/>
    <property type="evidence" value="ECO:0007669"/>
    <property type="project" value="TreeGrafter"/>
</dbReference>
<dbReference type="KEGG" id="lto:RGQ30_25480"/>
<dbReference type="InterPro" id="IPR004837">
    <property type="entry name" value="NaCa_Exmemb"/>
</dbReference>
<evidence type="ECO:0000259" key="6">
    <source>
        <dbReference type="Pfam" id="PF01699"/>
    </source>
</evidence>
<sequence>MLSTAVFFGLGLVLLVLGANSLVRGASKLAFSFGISPLVVGLTVVAFGTSAPEVAVSVGAALEGTTDIAVGNVVGSNIFNVLFILGVSALIAPLIVNLQLIRQEVPIMIGASVLLLLLSLDGVLSWIDGAILVVLMVAYTAFLVIQSRSQAQAGNTEFDVENQPAKPGAWDSRWPAQLGLISFGLFLLVVGSDWLVGSAVEFAKVMGVSDVVIALTIVSAGTSLPEVATSVAAALKGERDIAVGNVVGSCTFNILACLGLASLVALPAGLQVASSIMAFDMWVMLAVAFACLPIFLTGREIARWEGAVFLAYYTAYVVYLVLNAQGHDALDLYSNTMLSFVVPITVITLVVSVLRGKSQAAT</sequence>
<evidence type="ECO:0000313" key="8">
    <source>
        <dbReference type="Proteomes" id="UP001329151"/>
    </source>
</evidence>
<keyword evidence="4 5" id="KW-0472">Membrane</keyword>
<comment type="subcellular location">
    <subcellularLocation>
        <location evidence="1">Membrane</location>
        <topology evidence="1">Multi-pass membrane protein</topology>
    </subcellularLocation>
</comment>
<feature type="transmembrane region" description="Helical" evidence="5">
    <location>
        <begin position="178"/>
        <end position="200"/>
    </location>
</feature>
<name>A0AA86J044_9BURK</name>
<organism evidence="7 8">
    <name type="scientific">Limnobacter thiooxidans</name>
    <dbReference type="NCBI Taxonomy" id="131080"/>
    <lineage>
        <taxon>Bacteria</taxon>
        <taxon>Pseudomonadati</taxon>
        <taxon>Pseudomonadota</taxon>
        <taxon>Betaproteobacteria</taxon>
        <taxon>Burkholderiales</taxon>
        <taxon>Burkholderiaceae</taxon>
        <taxon>Limnobacter</taxon>
    </lineage>
</organism>
<protein>
    <submittedName>
        <fullName evidence="7">Calcium/sodium antiporter</fullName>
    </submittedName>
</protein>
<feature type="transmembrane region" description="Helical" evidence="5">
    <location>
        <begin position="332"/>
        <end position="354"/>
    </location>
</feature>
<dbReference type="Gene3D" id="6.10.280.80">
    <property type="entry name" value="NCX, peripheral helical region"/>
    <property type="match status" value="1"/>
</dbReference>
<accession>A0AA86J044</accession>
<dbReference type="EMBL" id="AP028947">
    <property type="protein sequence ID" value="BET27047.1"/>
    <property type="molecule type" value="Genomic_DNA"/>
</dbReference>
<dbReference type="NCBIfam" id="TIGR00367">
    <property type="entry name" value="calcium/sodium antiporter"/>
    <property type="match status" value="1"/>
</dbReference>
<proteinExistence type="predicted"/>
<evidence type="ECO:0000256" key="4">
    <source>
        <dbReference type="ARBA" id="ARBA00023136"/>
    </source>
</evidence>
<dbReference type="PANTHER" id="PTHR10846:SF8">
    <property type="entry name" value="INNER MEMBRANE PROTEIN YRBG"/>
    <property type="match status" value="1"/>
</dbReference>
<evidence type="ECO:0000256" key="1">
    <source>
        <dbReference type="ARBA" id="ARBA00004141"/>
    </source>
</evidence>
<evidence type="ECO:0000256" key="3">
    <source>
        <dbReference type="ARBA" id="ARBA00022989"/>
    </source>
</evidence>
<dbReference type="InterPro" id="IPR044880">
    <property type="entry name" value="NCX_ion-bd_dom_sf"/>
</dbReference>
<feature type="transmembrane region" description="Helical" evidence="5">
    <location>
        <begin position="78"/>
        <end position="98"/>
    </location>
</feature>
<dbReference type="InterPro" id="IPR004481">
    <property type="entry name" value="K/Na/Ca-exchanger"/>
</dbReference>
<dbReference type="Proteomes" id="UP001329151">
    <property type="component" value="Chromosome"/>
</dbReference>
<gene>
    <name evidence="7" type="ORF">RGQ30_25480</name>
</gene>
<keyword evidence="3 5" id="KW-1133">Transmembrane helix</keyword>
<evidence type="ECO:0000256" key="5">
    <source>
        <dbReference type="SAM" id="Phobius"/>
    </source>
</evidence>
<evidence type="ECO:0000313" key="7">
    <source>
        <dbReference type="EMBL" id="BET27047.1"/>
    </source>
</evidence>
<keyword evidence="2 5" id="KW-0812">Transmembrane</keyword>
<reference evidence="7 8" key="1">
    <citation type="submission" date="2023-10" db="EMBL/GenBank/DDBJ databases">
        <title>Complete Genome Sequence of Limnobacter thiooxidans CS-K2T, Isolated from freshwater lake sediments in Bavaria, Germany.</title>
        <authorList>
            <person name="Naruki M."/>
            <person name="Watanabe A."/>
            <person name="Warashina T."/>
            <person name="Morita T."/>
            <person name="Arakawa K."/>
        </authorList>
    </citation>
    <scope>NUCLEOTIDE SEQUENCE [LARGE SCALE GENOMIC DNA]</scope>
    <source>
        <strain evidence="7 8">CS-K2</strain>
    </source>
</reference>
<feature type="transmembrane region" description="Helical" evidence="5">
    <location>
        <begin position="242"/>
        <end position="266"/>
    </location>
</feature>
<dbReference type="Pfam" id="PF01699">
    <property type="entry name" value="Na_Ca_ex"/>
    <property type="match status" value="2"/>
</dbReference>
<dbReference type="GO" id="GO:0005886">
    <property type="term" value="C:plasma membrane"/>
    <property type="evidence" value="ECO:0007669"/>
    <property type="project" value="TreeGrafter"/>
</dbReference>
<feature type="transmembrane region" description="Helical" evidence="5">
    <location>
        <begin position="307"/>
        <end position="326"/>
    </location>
</feature>
<feature type="transmembrane region" description="Helical" evidence="5">
    <location>
        <begin position="126"/>
        <end position="145"/>
    </location>
</feature>
<dbReference type="AlphaFoldDB" id="A0AA86J044"/>
<dbReference type="GO" id="GO:0005262">
    <property type="term" value="F:calcium channel activity"/>
    <property type="evidence" value="ECO:0007669"/>
    <property type="project" value="TreeGrafter"/>
</dbReference>
<feature type="domain" description="Sodium/calcium exchanger membrane region" evidence="6">
    <location>
        <begin position="178"/>
        <end position="321"/>
    </location>
</feature>
<dbReference type="GO" id="GO:0006874">
    <property type="term" value="P:intracellular calcium ion homeostasis"/>
    <property type="evidence" value="ECO:0007669"/>
    <property type="project" value="TreeGrafter"/>
</dbReference>
<dbReference type="PANTHER" id="PTHR10846">
    <property type="entry name" value="SODIUM/POTASSIUM/CALCIUM EXCHANGER"/>
    <property type="match status" value="1"/>
</dbReference>
<dbReference type="Gene3D" id="1.20.1420.30">
    <property type="entry name" value="NCX, central ion-binding region"/>
    <property type="match status" value="2"/>
</dbReference>
<feature type="domain" description="Sodium/calcium exchanger membrane region" evidence="6">
    <location>
        <begin position="5"/>
        <end position="144"/>
    </location>
</feature>